<dbReference type="CDD" id="cd08210">
    <property type="entry name" value="RLP_RrRLP"/>
    <property type="match status" value="1"/>
</dbReference>
<evidence type="ECO:0000313" key="3">
    <source>
        <dbReference type="Proteomes" id="UP000193978"/>
    </source>
</evidence>
<dbReference type="KEGG" id="mbry:B1812_01625"/>
<organism evidence="2 3">
    <name type="scientific">Methylocystis bryophila</name>
    <dbReference type="NCBI Taxonomy" id="655015"/>
    <lineage>
        <taxon>Bacteria</taxon>
        <taxon>Pseudomonadati</taxon>
        <taxon>Pseudomonadota</taxon>
        <taxon>Alphaproteobacteria</taxon>
        <taxon>Hyphomicrobiales</taxon>
        <taxon>Methylocystaceae</taxon>
        <taxon>Methylocystis</taxon>
    </lineage>
</organism>
<evidence type="ECO:0000313" key="2">
    <source>
        <dbReference type="EMBL" id="ARN83280.1"/>
    </source>
</evidence>
<dbReference type="InterPro" id="IPR036422">
    <property type="entry name" value="RuBisCO_lsu_N_sf"/>
</dbReference>
<dbReference type="InterPro" id="IPR033966">
    <property type="entry name" value="RuBisCO"/>
</dbReference>
<dbReference type="GO" id="GO:0000287">
    <property type="term" value="F:magnesium ion binding"/>
    <property type="evidence" value="ECO:0007669"/>
    <property type="project" value="InterPro"/>
</dbReference>
<gene>
    <name evidence="2" type="ORF">B1812_01625</name>
</gene>
<evidence type="ECO:0000259" key="1">
    <source>
        <dbReference type="Pfam" id="PF00016"/>
    </source>
</evidence>
<dbReference type="InterPro" id="IPR036376">
    <property type="entry name" value="RuBisCO_lsu_C_sf"/>
</dbReference>
<dbReference type="SUPFAM" id="SSF54966">
    <property type="entry name" value="RuBisCO, large subunit, small (N-terminal) domain"/>
    <property type="match status" value="1"/>
</dbReference>
<dbReference type="GO" id="GO:0016984">
    <property type="term" value="F:ribulose-bisphosphate carboxylase activity"/>
    <property type="evidence" value="ECO:0007669"/>
    <property type="project" value="InterPro"/>
</dbReference>
<feature type="domain" description="Ribulose bisphosphate carboxylase large subunit C-terminal" evidence="1">
    <location>
        <begin position="129"/>
        <end position="350"/>
    </location>
</feature>
<dbReference type="AlphaFoldDB" id="A0A1W6N0C7"/>
<dbReference type="SFLD" id="SFLDG00301">
    <property type="entry name" value="RuBisCO-like_proteins"/>
    <property type="match status" value="1"/>
</dbReference>
<protein>
    <recommendedName>
        <fullName evidence="1">Ribulose bisphosphate carboxylase large subunit C-terminal domain-containing protein</fullName>
    </recommendedName>
</protein>
<dbReference type="Gene3D" id="3.30.70.150">
    <property type="entry name" value="RuBisCO large subunit, N-terminal domain"/>
    <property type="match status" value="1"/>
</dbReference>
<sequence length="379" mass="40636">MRPGHGAQAVEEPRIIARYRLRCDAGVVEDRAQKIAVEQSVEMPLAGVRDPDIMKNIVGKVLCIQQRGERLFDATIGLSARTVGADAGQLLNMLLGNSSMHEDVSLEDAELPPSLLAAFGGPNHGIEGLRALAGVERRALTCSALKPQGLSPAALAELAHEFALGGADFIKDDHGLADQDYAPFAERAPACARAMREAAKVTGRLTHYVPSLWGSFEEIDARIRLARDEGLKAVMVAPALIGVSNLVALTRKHADFAFFAHPSFTGGARIAQPLYNKLYRLFGADAVIYATFGGRFGYSRETCRGIADGARKPLGRLRRAMPVPAGGLTLARVKETLDFYGEETMLLIGGDLLLSEREALARETAAFVRGVENYGAGSA</sequence>
<dbReference type="GO" id="GO:0015977">
    <property type="term" value="P:carbon fixation"/>
    <property type="evidence" value="ECO:0007669"/>
    <property type="project" value="InterPro"/>
</dbReference>
<dbReference type="InterPro" id="IPR000685">
    <property type="entry name" value="RuBisCO_lsu_C"/>
</dbReference>
<keyword evidence="3" id="KW-1185">Reference proteome</keyword>
<dbReference type="Proteomes" id="UP000193978">
    <property type="component" value="Chromosome"/>
</dbReference>
<dbReference type="EMBL" id="CP019948">
    <property type="protein sequence ID" value="ARN83280.1"/>
    <property type="molecule type" value="Genomic_DNA"/>
</dbReference>
<name>A0A1W6N0C7_9HYPH</name>
<dbReference type="PANTHER" id="PTHR42704:SF17">
    <property type="entry name" value="RIBULOSE BISPHOSPHATE CARBOXYLASE LARGE CHAIN"/>
    <property type="match status" value="1"/>
</dbReference>
<dbReference type="PANTHER" id="PTHR42704">
    <property type="entry name" value="RIBULOSE BISPHOSPHATE CARBOXYLASE"/>
    <property type="match status" value="1"/>
</dbReference>
<reference evidence="2 3" key="1">
    <citation type="submission" date="2017-02" db="EMBL/GenBank/DDBJ databases">
        <authorList>
            <person name="Peterson S.W."/>
        </authorList>
    </citation>
    <scope>NUCLEOTIDE SEQUENCE [LARGE SCALE GENOMIC DNA]</scope>
    <source>
        <strain evidence="2 3">S285</strain>
    </source>
</reference>
<dbReference type="SFLD" id="SFLDS00014">
    <property type="entry name" value="RuBisCO"/>
    <property type="match status" value="1"/>
</dbReference>
<accession>A0A1W6N0C7</accession>
<proteinExistence type="predicted"/>
<dbReference type="Gene3D" id="3.20.20.110">
    <property type="entry name" value="Ribulose bisphosphate carboxylase, large subunit, C-terminal domain"/>
    <property type="match status" value="1"/>
</dbReference>
<dbReference type="STRING" id="655015.B1812_01625"/>
<dbReference type="Pfam" id="PF00016">
    <property type="entry name" value="RuBisCO_large"/>
    <property type="match status" value="1"/>
</dbReference>
<dbReference type="SUPFAM" id="SSF51649">
    <property type="entry name" value="RuBisCo, C-terminal domain"/>
    <property type="match status" value="1"/>
</dbReference>